<evidence type="ECO:0008006" key="3">
    <source>
        <dbReference type="Google" id="ProtNLM"/>
    </source>
</evidence>
<dbReference type="SUPFAM" id="SSF52047">
    <property type="entry name" value="RNI-like"/>
    <property type="match status" value="1"/>
</dbReference>
<proteinExistence type="predicted"/>
<protein>
    <recommendedName>
        <fullName evidence="3">Leucine rich repeat protein</fullName>
    </recommendedName>
</protein>
<comment type="caution">
    <text evidence="1">The sequence shown here is derived from an EMBL/GenBank/DDBJ whole genome shotgun (WGS) entry which is preliminary data.</text>
</comment>
<gene>
    <name evidence="1" type="ORF">B0J12DRAFT_273318</name>
</gene>
<evidence type="ECO:0000313" key="1">
    <source>
        <dbReference type="EMBL" id="KAH7034242.1"/>
    </source>
</evidence>
<evidence type="ECO:0000313" key="2">
    <source>
        <dbReference type="Proteomes" id="UP000774617"/>
    </source>
</evidence>
<keyword evidence="2" id="KW-1185">Reference proteome</keyword>
<dbReference type="EMBL" id="JAGTJR010000037">
    <property type="protein sequence ID" value="KAH7034242.1"/>
    <property type="molecule type" value="Genomic_DNA"/>
</dbReference>
<sequence>MRLNYKNRKSDGPKLGHIVAKDLRKQTKHCFSKAEPRPEPSPLMLELDGKNLSDEGCLAIIEGLVETLQTRDGVSANKLEELHLTGNQLTTISLCALAPVIELARFELIDLDLSDNHISVKTDDEARNWETFLKAFCGCRVLRRLDLSRNHFDGPRAFEILNRVYSQQPPVDPTQLEEIRGYDNDQESGTESAGDLAELTNRARNLRIASATDDSSTINNSMSAATVLKRREGLRAVPYIILYETGMTDAGALSFSYVLQKHYYPQQLMCPLRPGPQATQLDEYRHRSHCWGLVYLPNDGLTDTGRRLLEKAEDCRSEFTGIEEDMAELSGSVGSFVVVGAKQANSAIRRNSNASSLRRRSDVATEPGKKHAVALDVENYRKKIQRNILEDLGYESIDLWRCAVKMLTYAKFVMLGHEQADDSPLPVVDRTDPVVQRMEKHMYASRMTATSSVSGQPVLSITGVSREPNTLDVETWPALPTSGATEPRKITVPVIIKDENDCKIDQTLLEDMSGAAWKEVLVQAAGGEGILSDAQQNAIINYARDRRTPMVEKSAIGKPKPFKLWWILERMSCLAYDMKE</sequence>
<accession>A0ABQ8FXW6</accession>
<dbReference type="Gene3D" id="3.80.10.10">
    <property type="entry name" value="Ribonuclease Inhibitor"/>
    <property type="match status" value="1"/>
</dbReference>
<dbReference type="Proteomes" id="UP000774617">
    <property type="component" value="Unassembled WGS sequence"/>
</dbReference>
<organism evidence="1 2">
    <name type="scientific">Macrophomina phaseolina</name>
    <dbReference type="NCBI Taxonomy" id="35725"/>
    <lineage>
        <taxon>Eukaryota</taxon>
        <taxon>Fungi</taxon>
        <taxon>Dikarya</taxon>
        <taxon>Ascomycota</taxon>
        <taxon>Pezizomycotina</taxon>
        <taxon>Dothideomycetes</taxon>
        <taxon>Dothideomycetes incertae sedis</taxon>
        <taxon>Botryosphaeriales</taxon>
        <taxon>Botryosphaeriaceae</taxon>
        <taxon>Macrophomina</taxon>
    </lineage>
</organism>
<reference evidence="1 2" key="1">
    <citation type="journal article" date="2021" name="Nat. Commun.">
        <title>Genetic determinants of endophytism in the Arabidopsis root mycobiome.</title>
        <authorList>
            <person name="Mesny F."/>
            <person name="Miyauchi S."/>
            <person name="Thiergart T."/>
            <person name="Pickel B."/>
            <person name="Atanasova L."/>
            <person name="Karlsson M."/>
            <person name="Huettel B."/>
            <person name="Barry K.W."/>
            <person name="Haridas S."/>
            <person name="Chen C."/>
            <person name="Bauer D."/>
            <person name="Andreopoulos W."/>
            <person name="Pangilinan J."/>
            <person name="LaButti K."/>
            <person name="Riley R."/>
            <person name="Lipzen A."/>
            <person name="Clum A."/>
            <person name="Drula E."/>
            <person name="Henrissat B."/>
            <person name="Kohler A."/>
            <person name="Grigoriev I.V."/>
            <person name="Martin F.M."/>
            <person name="Hacquard S."/>
        </authorList>
    </citation>
    <scope>NUCLEOTIDE SEQUENCE [LARGE SCALE GENOMIC DNA]</scope>
    <source>
        <strain evidence="1 2">MPI-SDFR-AT-0080</strain>
    </source>
</reference>
<dbReference type="InterPro" id="IPR032675">
    <property type="entry name" value="LRR_dom_sf"/>
</dbReference>
<name>A0ABQ8FXW6_9PEZI</name>